<keyword evidence="7" id="KW-0539">Nucleus</keyword>
<dbReference type="GO" id="GO:0006397">
    <property type="term" value="P:mRNA processing"/>
    <property type="evidence" value="ECO:0007669"/>
    <property type="project" value="UniProtKB-KW"/>
</dbReference>
<proteinExistence type="inferred from homology"/>
<gene>
    <name evidence="11" type="ORF">CcCBS67573_g00457</name>
</gene>
<evidence type="ECO:0000256" key="3">
    <source>
        <dbReference type="ARBA" id="ARBA00008726"/>
    </source>
</evidence>
<keyword evidence="12" id="KW-1185">Reference proteome</keyword>
<feature type="compositionally biased region" description="Low complexity" evidence="9">
    <location>
        <begin position="128"/>
        <end position="145"/>
    </location>
</feature>
<protein>
    <recommendedName>
        <fullName evidence="10">SDE2-like domain-containing protein</fullName>
    </recommendedName>
</protein>
<evidence type="ECO:0000259" key="10">
    <source>
        <dbReference type="Pfam" id="PF22782"/>
    </source>
</evidence>
<name>A0A507FSZ2_9FUNG</name>
<dbReference type="PANTHER" id="PTHR12786">
    <property type="entry name" value="SPLICING FACTOR SF3A-RELATED"/>
    <property type="match status" value="1"/>
</dbReference>
<evidence type="ECO:0000256" key="5">
    <source>
        <dbReference type="ARBA" id="ARBA00022664"/>
    </source>
</evidence>
<feature type="region of interest" description="Disordered" evidence="9">
    <location>
        <begin position="1"/>
        <end position="29"/>
    </location>
</feature>
<dbReference type="GO" id="GO:0005737">
    <property type="term" value="C:cytoplasm"/>
    <property type="evidence" value="ECO:0007669"/>
    <property type="project" value="UniProtKB-SubCell"/>
</dbReference>
<dbReference type="AlphaFoldDB" id="A0A507FSZ2"/>
<accession>A0A507FSZ2</accession>
<dbReference type="GO" id="GO:0008380">
    <property type="term" value="P:RNA splicing"/>
    <property type="evidence" value="ECO:0007669"/>
    <property type="project" value="UniProtKB-KW"/>
</dbReference>
<evidence type="ECO:0000256" key="7">
    <source>
        <dbReference type="ARBA" id="ARBA00023242"/>
    </source>
</evidence>
<dbReference type="GO" id="GO:0005634">
    <property type="term" value="C:nucleus"/>
    <property type="evidence" value="ECO:0007669"/>
    <property type="project" value="UniProtKB-SubCell"/>
</dbReference>
<dbReference type="InterPro" id="IPR051421">
    <property type="entry name" value="RNA_Proc_DNA_Dmg_Regulator"/>
</dbReference>
<dbReference type="EMBL" id="QEAP01000006">
    <property type="protein sequence ID" value="TPX78286.1"/>
    <property type="molecule type" value="Genomic_DNA"/>
</dbReference>
<evidence type="ECO:0000256" key="8">
    <source>
        <dbReference type="ARBA" id="ARBA00023306"/>
    </source>
</evidence>
<evidence type="ECO:0000256" key="4">
    <source>
        <dbReference type="ARBA" id="ARBA00022490"/>
    </source>
</evidence>
<organism evidence="11 12">
    <name type="scientific">Chytriomyces confervae</name>
    <dbReference type="NCBI Taxonomy" id="246404"/>
    <lineage>
        <taxon>Eukaryota</taxon>
        <taxon>Fungi</taxon>
        <taxon>Fungi incertae sedis</taxon>
        <taxon>Chytridiomycota</taxon>
        <taxon>Chytridiomycota incertae sedis</taxon>
        <taxon>Chytridiomycetes</taxon>
        <taxon>Chytridiales</taxon>
        <taxon>Chytriomycetaceae</taxon>
        <taxon>Chytriomyces</taxon>
    </lineage>
</organism>
<dbReference type="InterPro" id="IPR053822">
    <property type="entry name" value="SDE2-like_dom"/>
</dbReference>
<sequence>MPLLQTTPPVLDEHEPLRLRGGKGGFGSMLRAQGGRMASQKTTNFESCRDLSGRRLKTVNDAKKIADFKESEPERKRKEKELLKAKIEKGLKEPETKKIRFDDQEFVETHEKVLDEVKDTVKKALQKKSIPLLASKASSSSTASAKGKKKRVWGESDSEDSDDSSQ</sequence>
<evidence type="ECO:0000256" key="6">
    <source>
        <dbReference type="ARBA" id="ARBA00023187"/>
    </source>
</evidence>
<dbReference type="OrthoDB" id="547031at2759"/>
<evidence type="ECO:0000313" key="11">
    <source>
        <dbReference type="EMBL" id="TPX78286.1"/>
    </source>
</evidence>
<comment type="caution">
    <text evidence="11">The sequence shown here is derived from an EMBL/GenBank/DDBJ whole genome shotgun (WGS) entry which is preliminary data.</text>
</comment>
<dbReference type="STRING" id="246404.A0A507FSZ2"/>
<comment type="similarity">
    <text evidence="3">Belongs to the SDE2 family.</text>
</comment>
<feature type="region of interest" description="Disordered" evidence="9">
    <location>
        <begin position="128"/>
        <end position="166"/>
    </location>
</feature>
<feature type="domain" description="SDE2-like" evidence="10">
    <location>
        <begin position="21"/>
        <end position="123"/>
    </location>
</feature>
<dbReference type="Proteomes" id="UP000320333">
    <property type="component" value="Unassembled WGS sequence"/>
</dbReference>
<evidence type="ECO:0000313" key="12">
    <source>
        <dbReference type="Proteomes" id="UP000320333"/>
    </source>
</evidence>
<dbReference type="Pfam" id="PF22782">
    <property type="entry name" value="SDE2"/>
    <property type="match status" value="1"/>
</dbReference>
<feature type="compositionally biased region" description="Acidic residues" evidence="9">
    <location>
        <begin position="156"/>
        <end position="166"/>
    </location>
</feature>
<evidence type="ECO:0000256" key="1">
    <source>
        <dbReference type="ARBA" id="ARBA00004123"/>
    </source>
</evidence>
<reference evidence="11 12" key="1">
    <citation type="journal article" date="2019" name="Sci. Rep.">
        <title>Comparative genomics of chytrid fungi reveal insights into the obligate biotrophic and pathogenic lifestyle of Synchytrium endobioticum.</title>
        <authorList>
            <person name="van de Vossenberg B.T.L.H."/>
            <person name="Warris S."/>
            <person name="Nguyen H.D.T."/>
            <person name="van Gent-Pelzer M.P.E."/>
            <person name="Joly D.L."/>
            <person name="van de Geest H.C."/>
            <person name="Bonants P.J.M."/>
            <person name="Smith D.S."/>
            <person name="Levesque C.A."/>
            <person name="van der Lee T.A.J."/>
        </authorList>
    </citation>
    <scope>NUCLEOTIDE SEQUENCE [LARGE SCALE GENOMIC DNA]</scope>
    <source>
        <strain evidence="11 12">CBS 675.73</strain>
    </source>
</reference>
<evidence type="ECO:0000256" key="2">
    <source>
        <dbReference type="ARBA" id="ARBA00004496"/>
    </source>
</evidence>
<evidence type="ECO:0000256" key="9">
    <source>
        <dbReference type="SAM" id="MobiDB-lite"/>
    </source>
</evidence>
<keyword evidence="5" id="KW-0507">mRNA processing</keyword>
<keyword evidence="6" id="KW-0508">mRNA splicing</keyword>
<keyword evidence="8" id="KW-0131">Cell cycle</keyword>
<keyword evidence="4" id="KW-0963">Cytoplasm</keyword>
<comment type="subcellular location">
    <subcellularLocation>
        <location evidence="2">Cytoplasm</location>
    </subcellularLocation>
    <subcellularLocation>
        <location evidence="1">Nucleus</location>
    </subcellularLocation>
</comment>
<dbReference type="PANTHER" id="PTHR12786:SF1">
    <property type="entry name" value="SPLICING REGULATOR SDE2"/>
    <property type="match status" value="1"/>
</dbReference>